<comment type="caution">
    <text evidence="2">The sequence shown here is derived from an EMBL/GenBank/DDBJ whole genome shotgun (WGS) entry which is preliminary data.</text>
</comment>
<dbReference type="EMBL" id="QFQB01000020">
    <property type="protein sequence ID" value="PZQ46923.1"/>
    <property type="molecule type" value="Genomic_DNA"/>
</dbReference>
<dbReference type="AlphaFoldDB" id="A0A2W5PWT2"/>
<evidence type="ECO:0000313" key="3">
    <source>
        <dbReference type="Proteomes" id="UP000249417"/>
    </source>
</evidence>
<gene>
    <name evidence="2" type="ORF">DI551_04330</name>
</gene>
<feature type="transmembrane region" description="Helical" evidence="1">
    <location>
        <begin position="45"/>
        <end position="63"/>
    </location>
</feature>
<organism evidence="2 3">
    <name type="scientific">Micavibrio aeruginosavorus</name>
    <dbReference type="NCBI Taxonomy" id="349221"/>
    <lineage>
        <taxon>Bacteria</taxon>
        <taxon>Pseudomonadati</taxon>
        <taxon>Bdellovibrionota</taxon>
        <taxon>Bdellovibrionia</taxon>
        <taxon>Bdellovibrionales</taxon>
        <taxon>Pseudobdellovibrionaceae</taxon>
        <taxon>Micavibrio</taxon>
    </lineage>
</organism>
<feature type="transmembrane region" description="Helical" evidence="1">
    <location>
        <begin position="136"/>
        <end position="158"/>
    </location>
</feature>
<proteinExistence type="predicted"/>
<feature type="transmembrane region" description="Helical" evidence="1">
    <location>
        <begin position="83"/>
        <end position="116"/>
    </location>
</feature>
<keyword evidence="1" id="KW-1133">Transmembrane helix</keyword>
<dbReference type="InterPro" id="IPR019629">
    <property type="entry name" value="Uncharacterised_HI1736/YgjV"/>
</dbReference>
<reference evidence="2 3" key="1">
    <citation type="submission" date="2017-08" db="EMBL/GenBank/DDBJ databases">
        <title>Infants hospitalized years apart are colonized by the same room-sourced microbial strains.</title>
        <authorList>
            <person name="Brooks B."/>
            <person name="Olm M.R."/>
            <person name="Firek B.A."/>
            <person name="Baker R."/>
            <person name="Thomas B.C."/>
            <person name="Morowitz M.J."/>
            <person name="Banfield J.F."/>
        </authorList>
    </citation>
    <scope>NUCLEOTIDE SEQUENCE [LARGE SCALE GENOMIC DNA]</scope>
    <source>
        <strain evidence="2">S2_005_002_R2_29</strain>
    </source>
</reference>
<keyword evidence="1" id="KW-0812">Transmembrane</keyword>
<feature type="transmembrane region" description="Helical" evidence="1">
    <location>
        <begin position="7"/>
        <end position="25"/>
    </location>
</feature>
<evidence type="ECO:0000256" key="1">
    <source>
        <dbReference type="SAM" id="Phobius"/>
    </source>
</evidence>
<evidence type="ECO:0000313" key="2">
    <source>
        <dbReference type="EMBL" id="PZQ46923.1"/>
    </source>
</evidence>
<dbReference type="Pfam" id="PF10688">
    <property type="entry name" value="Imp-YgjV"/>
    <property type="match status" value="1"/>
</dbReference>
<evidence type="ECO:0008006" key="4">
    <source>
        <dbReference type="Google" id="ProtNLM"/>
    </source>
</evidence>
<protein>
    <recommendedName>
        <fullName evidence="4">YgjV family protein</fullName>
    </recommendedName>
</protein>
<name>A0A2W5PWT2_9BACT</name>
<accession>A0A2W5PWT2</accession>
<keyword evidence="1" id="KW-0472">Membrane</keyword>
<sequence length="180" mass="19576">MQEYLSVAQISGYIALVIYIAAYAFKSDNVMKVTFSISNVLWVVHYYLIGAHTAALTTLIITLRNVLSLNSDNLPEHKKKVMAAIFAVILLIAGIITWAGLVSIIPVSATIAATYMMFYLKGVKLRQAFWVLDAGWLLHAILVGSVSGGIYAVGSLLVNGYTIVKMMREEKDSGADASIT</sequence>
<dbReference type="Proteomes" id="UP000249417">
    <property type="component" value="Unassembled WGS sequence"/>
</dbReference>